<name>A0AAW8B264_9GAMM</name>
<dbReference type="Proteomes" id="UP001178354">
    <property type="component" value="Unassembled WGS sequence"/>
</dbReference>
<dbReference type="EMBL" id="JAUUUU010000001">
    <property type="protein sequence ID" value="MDP1519849.1"/>
    <property type="molecule type" value="Genomic_DNA"/>
</dbReference>
<proteinExistence type="predicted"/>
<accession>A0AAW8B264</accession>
<keyword evidence="2" id="KW-1185">Reference proteome</keyword>
<dbReference type="AlphaFoldDB" id="A0AAW8B264"/>
<dbReference type="RefSeq" id="WP_305169360.1">
    <property type="nucleotide sequence ID" value="NZ_JAUUUU010000001.1"/>
</dbReference>
<gene>
    <name evidence="1" type="ORF">Q8A57_02605</name>
</gene>
<keyword evidence="1" id="KW-0251">Elongation factor</keyword>
<dbReference type="Pfam" id="PF04315">
    <property type="entry name" value="EpmC"/>
    <property type="match status" value="1"/>
</dbReference>
<dbReference type="GO" id="GO:0003746">
    <property type="term" value="F:translation elongation factor activity"/>
    <property type="evidence" value="ECO:0007669"/>
    <property type="project" value="UniProtKB-KW"/>
</dbReference>
<sequence>MSSGNSEYFDPRTWQLIDIFDRLFAGSCNTRLIAMGDEPVYYPADDAFAYHRLVFRHDYFSSALHEISHWCIAGPERREQVDFGYWYQPDGRTEAQQQAFEQVEVKPQALEWMLSNAAGHRFRISADNLSGGIGASEAFVEAVAQQARYWCDMPMPTRAAQLAEALVESFGGTNYSQPHQYDVARL</sequence>
<reference evidence="1" key="1">
    <citation type="journal article" date="2010" name="Int. J. Syst. Evol. Microbiol.">
        <title>Porticoccus litoralis gen. nov., sp. nov., a gammaproteobacterium isolated from the Yellow Sea.</title>
        <authorList>
            <person name="Oh H.M."/>
            <person name="Kim H."/>
            <person name="Kim K.M."/>
            <person name="Min G.S."/>
            <person name="Cho J.C."/>
        </authorList>
    </citation>
    <scope>NUCLEOTIDE SEQUENCE</scope>
    <source>
        <strain evidence="1">DSM 25064</strain>
    </source>
</reference>
<keyword evidence="1" id="KW-0648">Protein biosynthesis</keyword>
<evidence type="ECO:0000313" key="2">
    <source>
        <dbReference type="Proteomes" id="UP001178354"/>
    </source>
</evidence>
<evidence type="ECO:0000313" key="1">
    <source>
        <dbReference type="EMBL" id="MDP1519849.1"/>
    </source>
</evidence>
<comment type="caution">
    <text evidence="1">The sequence shown here is derived from an EMBL/GenBank/DDBJ whole genome shotgun (WGS) entry which is preliminary data.</text>
</comment>
<protein>
    <submittedName>
        <fullName evidence="1">Elongation factor P hydroxylase</fullName>
    </submittedName>
</protein>
<dbReference type="InterPro" id="IPR007411">
    <property type="entry name" value="EpmC"/>
</dbReference>
<organism evidence="1 2">
    <name type="scientific">Porticoccus litoralis</name>
    <dbReference type="NCBI Taxonomy" id="434086"/>
    <lineage>
        <taxon>Bacteria</taxon>
        <taxon>Pseudomonadati</taxon>
        <taxon>Pseudomonadota</taxon>
        <taxon>Gammaproteobacteria</taxon>
        <taxon>Cellvibrionales</taxon>
        <taxon>Porticoccaceae</taxon>
        <taxon>Porticoccus</taxon>
    </lineage>
</organism>
<reference evidence="1" key="2">
    <citation type="submission" date="2023-08" db="EMBL/GenBank/DDBJ databases">
        <authorList>
            <person name="Luo J."/>
        </authorList>
    </citation>
    <scope>NUCLEOTIDE SEQUENCE</scope>
    <source>
        <strain evidence="1">DSM 25064</strain>
    </source>
</reference>